<organism evidence="6 7">
    <name type="scientific">Acetivibrio saccincola</name>
    <dbReference type="NCBI Taxonomy" id="1677857"/>
    <lineage>
        <taxon>Bacteria</taxon>
        <taxon>Bacillati</taxon>
        <taxon>Bacillota</taxon>
        <taxon>Clostridia</taxon>
        <taxon>Eubacteriales</taxon>
        <taxon>Oscillospiraceae</taxon>
        <taxon>Acetivibrio</taxon>
    </lineage>
</organism>
<dbReference type="Proteomes" id="UP000233534">
    <property type="component" value="Chromosome"/>
</dbReference>
<feature type="domain" description="Cohesin" evidence="5">
    <location>
        <begin position="516"/>
        <end position="620"/>
    </location>
</feature>
<name>A0A2K9EF05_9FIRM</name>
<dbReference type="CDD" id="cd08547">
    <property type="entry name" value="Type_II_cohesin"/>
    <property type="match status" value="4"/>
</dbReference>
<keyword evidence="6" id="KW-0282">Flagellum</keyword>
<feature type="domain" description="Cohesin" evidence="5">
    <location>
        <begin position="355"/>
        <end position="481"/>
    </location>
</feature>
<evidence type="ECO:0000256" key="1">
    <source>
        <dbReference type="ARBA" id="ARBA00004613"/>
    </source>
</evidence>
<evidence type="ECO:0000256" key="4">
    <source>
        <dbReference type="SAM" id="SignalP"/>
    </source>
</evidence>
<keyword evidence="6" id="KW-0966">Cell projection</keyword>
<feature type="domain" description="Cohesin" evidence="5">
    <location>
        <begin position="194"/>
        <end position="320"/>
    </location>
</feature>
<protein>
    <submittedName>
        <fullName evidence="6">Flagellar basal body L-ring protein</fullName>
    </submittedName>
</protein>
<feature type="chain" id="PRO_5014843323" evidence="4">
    <location>
        <begin position="28"/>
        <end position="621"/>
    </location>
</feature>
<evidence type="ECO:0000256" key="2">
    <source>
        <dbReference type="ARBA" id="ARBA00022525"/>
    </source>
</evidence>
<keyword evidence="6" id="KW-0969">Cilium</keyword>
<dbReference type="AlphaFoldDB" id="A0A2K9EF05"/>
<dbReference type="EMBL" id="CP025197">
    <property type="protein sequence ID" value="AUG56473.1"/>
    <property type="molecule type" value="Genomic_DNA"/>
</dbReference>
<evidence type="ECO:0000256" key="3">
    <source>
        <dbReference type="ARBA" id="ARBA00022737"/>
    </source>
</evidence>
<accession>A0A2K9EF05</accession>
<feature type="signal peptide" evidence="4">
    <location>
        <begin position="1"/>
        <end position="27"/>
    </location>
</feature>
<gene>
    <name evidence="6" type="ORF">HVS_02590</name>
</gene>
<dbReference type="PROSITE" id="PS51257">
    <property type="entry name" value="PROKAR_LIPOPROTEIN"/>
    <property type="match status" value="1"/>
</dbReference>
<dbReference type="KEGG" id="hsc:HVS_02590"/>
<evidence type="ECO:0000313" key="6">
    <source>
        <dbReference type="EMBL" id="AUG56473.1"/>
    </source>
</evidence>
<dbReference type="GO" id="GO:0005576">
    <property type="term" value="C:extracellular region"/>
    <property type="evidence" value="ECO:0007669"/>
    <property type="project" value="UniProtKB-SubCell"/>
</dbReference>
<reference evidence="6 7" key="1">
    <citation type="submission" date="2017-12" db="EMBL/GenBank/DDBJ databases">
        <title>Complete genome sequence of Herbivorax saccincola GGR1, a novel Cellulosome-producing hydrolytic bacterium in a thermophilic biogas plant, established by Illumina and Nanopore MinION sequencing.</title>
        <authorList>
            <person name="Pechtl A."/>
            <person name="Ruckert C."/>
            <person name="Koeck D.E."/>
            <person name="Maus I."/>
            <person name="Winkler A."/>
            <person name="Kalinowski J."/>
            <person name="Puhler A."/>
            <person name="Schwarz W.W."/>
            <person name="Zverlov V.V."/>
            <person name="Schluter A."/>
            <person name="Liebl W."/>
        </authorList>
    </citation>
    <scope>NUCLEOTIDE SEQUENCE [LARGE SCALE GENOMIC DNA]</scope>
    <source>
        <strain evidence="7">SR1</strain>
    </source>
</reference>
<dbReference type="Pfam" id="PF00963">
    <property type="entry name" value="Cohesin"/>
    <property type="match status" value="4"/>
</dbReference>
<dbReference type="GO" id="GO:0000272">
    <property type="term" value="P:polysaccharide catabolic process"/>
    <property type="evidence" value="ECO:0007669"/>
    <property type="project" value="InterPro"/>
</dbReference>
<feature type="domain" description="Cohesin" evidence="5">
    <location>
        <begin position="33"/>
        <end position="159"/>
    </location>
</feature>
<keyword evidence="4" id="KW-0732">Signal</keyword>
<dbReference type="Gene3D" id="2.60.40.680">
    <property type="match status" value="4"/>
</dbReference>
<evidence type="ECO:0000313" key="7">
    <source>
        <dbReference type="Proteomes" id="UP000233534"/>
    </source>
</evidence>
<dbReference type="SUPFAM" id="SSF49384">
    <property type="entry name" value="Carbohydrate-binding domain"/>
    <property type="match status" value="4"/>
</dbReference>
<comment type="subcellular location">
    <subcellularLocation>
        <location evidence="1">Secreted</location>
    </subcellularLocation>
</comment>
<keyword evidence="2" id="KW-0964">Secreted</keyword>
<proteinExistence type="predicted"/>
<dbReference type="InterPro" id="IPR008965">
    <property type="entry name" value="CBM2/CBM3_carb-bd_dom_sf"/>
</dbReference>
<dbReference type="GO" id="GO:0030246">
    <property type="term" value="F:carbohydrate binding"/>
    <property type="evidence" value="ECO:0007669"/>
    <property type="project" value="InterPro"/>
</dbReference>
<dbReference type="RefSeq" id="WP_101298917.1">
    <property type="nucleotide sequence ID" value="NZ_CP025197.1"/>
</dbReference>
<keyword evidence="3" id="KW-0677">Repeat</keyword>
<sequence>MKQSRVISLFLTILVLLSCISTNPVFADTTPVIKMEIDKSTVKTGDIISVSLKVENISNFAGYQVNIKYDPEMLEVIDPVPQEGEILNNKEYGSVNQSANDPEKGLLNFGKVYQYLDDYRSDGNPEETGVFGIIEFKAKKAGKTEIRFEDTETMPNGTTGTLLFDWDGNRISGYEVVQPEEIVITEEGGTSGKIEMELDKTTAKVGDIITVSLKVEDITHFAGYQVNIKYDPEMLEVIDPVPQEGEILNNKEYGSVNQSANDPEKGLLNFGKVYQYLDDYRSDGNPEETGVFGIIEFKAKKAGKTEIRFEDTETMPNGTTGTLLFDWDGNRISGYEVVQPEEIVITEEGGTSGKIEMELDKTTAKVGDIITVSLKVEDITHFAGYQVNIKYDPEMLEVIDPVPQAGEILNNKEYGSVDQSANDPEKGLLNFGKVYQYLDDYRSDGNPEETGVFGIIEFKAKKAGKTEIRFEDTETMPNGTTGTLLFDWDGNRISGYEVVQPEEIVITEEGGTSGKIEMELDKTTAKVGDIITVSLKVEDITHFAGYQVNIKYDPEMLEVIDPVPQAGEILNNKEYGSVDQSANDPEKGLLNFGKVYQYLDDYRSDGNPEETGVFGIIEFKS</sequence>
<dbReference type="InterPro" id="IPR002102">
    <property type="entry name" value="Cohesin_dom"/>
</dbReference>
<evidence type="ECO:0000259" key="5">
    <source>
        <dbReference type="Pfam" id="PF00963"/>
    </source>
</evidence>
<keyword evidence="7" id="KW-1185">Reference proteome</keyword>